<dbReference type="GO" id="GO:0003682">
    <property type="term" value="F:chromatin binding"/>
    <property type="evidence" value="ECO:0007669"/>
    <property type="project" value="TreeGrafter"/>
</dbReference>
<dbReference type="GO" id="GO:0007095">
    <property type="term" value="P:mitotic G2 DNA damage checkpoint signaling"/>
    <property type="evidence" value="ECO:0007669"/>
    <property type="project" value="TreeGrafter"/>
</dbReference>
<feature type="non-terminal residue" evidence="2">
    <location>
        <position position="116"/>
    </location>
</feature>
<accession>A0AAN8XKW1</accession>
<evidence type="ECO:0000313" key="2">
    <source>
        <dbReference type="EMBL" id="KAK7086131.1"/>
    </source>
</evidence>
<dbReference type="PANTHER" id="PTHR15863:SF2">
    <property type="entry name" value="MRN COMPLEX-INTERACTING PROTEIN"/>
    <property type="match status" value="1"/>
</dbReference>
<evidence type="ECO:0000313" key="3">
    <source>
        <dbReference type="Proteomes" id="UP001381693"/>
    </source>
</evidence>
<dbReference type="AlphaFoldDB" id="A0AAN8XKW1"/>
<gene>
    <name evidence="2" type="ORF">SK128_012980</name>
</gene>
<dbReference type="InterPro" id="IPR032739">
    <property type="entry name" value="MRNIP"/>
</dbReference>
<dbReference type="EMBL" id="JAXCGZ010000350">
    <property type="protein sequence ID" value="KAK7086131.1"/>
    <property type="molecule type" value="Genomic_DNA"/>
</dbReference>
<comment type="caution">
    <text evidence="2">The sequence shown here is derived from an EMBL/GenBank/DDBJ whole genome shotgun (WGS) entry which is preliminary data.</text>
</comment>
<dbReference type="InterPro" id="IPR049472">
    <property type="entry name" value="MRNIP_N"/>
</dbReference>
<protein>
    <recommendedName>
        <fullName evidence="1">MRN complex-interacting protein N-terminal domain-containing protein</fullName>
    </recommendedName>
</protein>
<dbReference type="Pfam" id="PF15749">
    <property type="entry name" value="MRNIP"/>
    <property type="match status" value="1"/>
</dbReference>
<name>A0AAN8XKW1_HALRR</name>
<dbReference type="GO" id="GO:0005634">
    <property type="term" value="C:nucleus"/>
    <property type="evidence" value="ECO:0007669"/>
    <property type="project" value="TreeGrafter"/>
</dbReference>
<evidence type="ECO:0000259" key="1">
    <source>
        <dbReference type="Pfam" id="PF15749"/>
    </source>
</evidence>
<reference evidence="2 3" key="1">
    <citation type="submission" date="2023-11" db="EMBL/GenBank/DDBJ databases">
        <title>Halocaridina rubra genome assembly.</title>
        <authorList>
            <person name="Smith C."/>
        </authorList>
    </citation>
    <scope>NUCLEOTIDE SEQUENCE [LARGE SCALE GENOMIC DNA]</scope>
    <source>
        <strain evidence="2">EP-1</strain>
        <tissue evidence="2">Whole</tissue>
    </source>
</reference>
<dbReference type="Proteomes" id="UP001381693">
    <property type="component" value="Unassembled WGS sequence"/>
</dbReference>
<keyword evidence="3" id="KW-1185">Reference proteome</keyword>
<feature type="domain" description="MRN complex-interacting protein N-terminal" evidence="1">
    <location>
        <begin position="7"/>
        <end position="83"/>
    </location>
</feature>
<dbReference type="PANTHER" id="PTHR15863">
    <property type="entry name" value="MRN COMPLEX-INTERACTING PROTEIN"/>
    <property type="match status" value="1"/>
</dbReference>
<organism evidence="2 3">
    <name type="scientific">Halocaridina rubra</name>
    <name type="common">Hawaiian red shrimp</name>
    <dbReference type="NCBI Taxonomy" id="373956"/>
    <lineage>
        <taxon>Eukaryota</taxon>
        <taxon>Metazoa</taxon>
        <taxon>Ecdysozoa</taxon>
        <taxon>Arthropoda</taxon>
        <taxon>Crustacea</taxon>
        <taxon>Multicrustacea</taxon>
        <taxon>Malacostraca</taxon>
        <taxon>Eumalacostraca</taxon>
        <taxon>Eucarida</taxon>
        <taxon>Decapoda</taxon>
        <taxon>Pleocyemata</taxon>
        <taxon>Caridea</taxon>
        <taxon>Atyoidea</taxon>
        <taxon>Atyidae</taxon>
        <taxon>Halocaridina</taxon>
    </lineage>
</organism>
<proteinExistence type="predicted"/>
<sequence length="116" mass="13519">MVQELHVVRCYSCLLFQSHQIRKDKKFCCKMCGAKQSVKKNYGRGSGKDCRIHVQKLNSLQGSLEAEQDLKLEVQLEEQEEEEFLHGDDRVSEDFVDYSHEFDHHDHNQYADVTSG</sequence>